<evidence type="ECO:0000256" key="11">
    <source>
        <dbReference type="HAMAP-Rule" id="MF_00244"/>
    </source>
</evidence>
<keyword evidence="7 11" id="KW-0547">Nucleotide-binding</keyword>
<dbReference type="EMBL" id="JAUYVH010000005">
    <property type="protein sequence ID" value="MDQ9170788.1"/>
    <property type="molecule type" value="Genomic_DNA"/>
</dbReference>
<comment type="catalytic activity">
    <reaction evidence="10 11">
        <text>nicotinate beta-D-ribonucleotide + ATP + H(+) = deamido-NAD(+) + diphosphate</text>
        <dbReference type="Rhea" id="RHEA:22860"/>
        <dbReference type="ChEBI" id="CHEBI:15378"/>
        <dbReference type="ChEBI" id="CHEBI:30616"/>
        <dbReference type="ChEBI" id="CHEBI:33019"/>
        <dbReference type="ChEBI" id="CHEBI:57502"/>
        <dbReference type="ChEBI" id="CHEBI:58437"/>
        <dbReference type="EC" id="2.7.7.18"/>
    </reaction>
</comment>
<evidence type="ECO:0000313" key="14">
    <source>
        <dbReference type="Proteomes" id="UP001225596"/>
    </source>
</evidence>
<accession>A0ABU1BP49</accession>
<gene>
    <name evidence="11 13" type="primary">nadD</name>
    <name evidence="13" type="ORF">Q8A64_10245</name>
</gene>
<protein>
    <recommendedName>
        <fullName evidence="11">Probable nicotinate-nucleotide adenylyltransferase</fullName>
        <ecNumber evidence="11">2.7.7.18</ecNumber>
    </recommendedName>
    <alternativeName>
        <fullName evidence="11">Deamido-NAD(+) diphosphorylase</fullName>
    </alternativeName>
    <alternativeName>
        <fullName evidence="11">Deamido-NAD(+) pyrophosphorylase</fullName>
    </alternativeName>
    <alternativeName>
        <fullName evidence="11">Nicotinate mononucleotide adenylyltransferase</fullName>
        <shortName evidence="11">NaMN adenylyltransferase</shortName>
    </alternativeName>
</protein>
<reference evidence="13 14" key="1">
    <citation type="submission" date="2023-08" db="EMBL/GenBank/DDBJ databases">
        <title>Oxalobacteraceae gen .nov., isolated from river sludge outside the plant.</title>
        <authorList>
            <person name="Zhao S.Y."/>
        </authorList>
    </citation>
    <scope>NUCLEOTIDE SEQUENCE [LARGE SCALE GENOMIC DNA]</scope>
    <source>
        <strain evidence="13 14">R-40</strain>
    </source>
</reference>
<keyword evidence="4 11" id="KW-0662">Pyridine nucleotide biosynthesis</keyword>
<feature type="domain" description="Cytidyltransferase-like" evidence="12">
    <location>
        <begin position="11"/>
        <end position="192"/>
    </location>
</feature>
<keyword evidence="9 11" id="KW-0520">NAD</keyword>
<evidence type="ECO:0000256" key="2">
    <source>
        <dbReference type="ARBA" id="ARBA00005019"/>
    </source>
</evidence>
<comment type="function">
    <text evidence="1 11">Catalyzes the reversible adenylation of nicotinate mononucleotide (NaMN) to nicotinic acid adenine dinucleotide (NaAD).</text>
</comment>
<sequence>MARVTRPCVAVLGGSFDPVHRGHLALADYCVKLFQPDLLRIVPAGLPWQKGGVHVSGEHRFEMLERAFAGYPVPVMIDRQEIERSGNSYTVETLQSIRAEIGSEASLVFLIGADQLKGLNTWHRWRNLLTFSHLCAVSRPGFSLDLSGVPNEVAEEFVQRMATPEAMRNTSCGSTCLAPNLQIDISSTAIRHALRQGNQPSALVPPAVLDYIKQHHFYQN</sequence>
<evidence type="ECO:0000256" key="5">
    <source>
        <dbReference type="ARBA" id="ARBA00022679"/>
    </source>
</evidence>
<dbReference type="GO" id="GO:0016779">
    <property type="term" value="F:nucleotidyltransferase activity"/>
    <property type="evidence" value="ECO:0007669"/>
    <property type="project" value="UniProtKB-KW"/>
</dbReference>
<keyword evidence="14" id="KW-1185">Reference proteome</keyword>
<evidence type="ECO:0000256" key="6">
    <source>
        <dbReference type="ARBA" id="ARBA00022695"/>
    </source>
</evidence>
<name>A0ABU1BP49_9BURK</name>
<dbReference type="CDD" id="cd02165">
    <property type="entry name" value="NMNAT"/>
    <property type="match status" value="1"/>
</dbReference>
<comment type="pathway">
    <text evidence="2 11">Cofactor biosynthesis; NAD(+) biosynthesis; deamido-NAD(+) from nicotinate D-ribonucleotide: step 1/1.</text>
</comment>
<dbReference type="EC" id="2.7.7.18" evidence="11"/>
<keyword evidence="8 11" id="KW-0067">ATP-binding</keyword>
<evidence type="ECO:0000256" key="10">
    <source>
        <dbReference type="ARBA" id="ARBA00048721"/>
    </source>
</evidence>
<dbReference type="PANTHER" id="PTHR39321:SF3">
    <property type="entry name" value="PHOSPHOPANTETHEINE ADENYLYLTRANSFERASE"/>
    <property type="match status" value="1"/>
</dbReference>
<comment type="similarity">
    <text evidence="3 11">Belongs to the NadD family.</text>
</comment>
<evidence type="ECO:0000256" key="3">
    <source>
        <dbReference type="ARBA" id="ARBA00009014"/>
    </source>
</evidence>
<keyword evidence="5 11" id="KW-0808">Transferase</keyword>
<comment type="caution">
    <text evidence="13">The sequence shown here is derived from an EMBL/GenBank/DDBJ whole genome shotgun (WGS) entry which is preliminary data.</text>
</comment>
<evidence type="ECO:0000313" key="13">
    <source>
        <dbReference type="EMBL" id="MDQ9170788.1"/>
    </source>
</evidence>
<evidence type="ECO:0000256" key="9">
    <source>
        <dbReference type="ARBA" id="ARBA00023027"/>
    </source>
</evidence>
<dbReference type="NCBIfam" id="TIGR00482">
    <property type="entry name" value="nicotinate (nicotinamide) nucleotide adenylyltransferase"/>
    <property type="match status" value="1"/>
</dbReference>
<organism evidence="13 14">
    <name type="scientific">Keguizhuia sedimenti</name>
    <dbReference type="NCBI Taxonomy" id="3064264"/>
    <lineage>
        <taxon>Bacteria</taxon>
        <taxon>Pseudomonadati</taxon>
        <taxon>Pseudomonadota</taxon>
        <taxon>Betaproteobacteria</taxon>
        <taxon>Burkholderiales</taxon>
        <taxon>Oxalobacteraceae</taxon>
        <taxon>Keguizhuia</taxon>
    </lineage>
</organism>
<evidence type="ECO:0000256" key="7">
    <source>
        <dbReference type="ARBA" id="ARBA00022741"/>
    </source>
</evidence>
<dbReference type="SUPFAM" id="SSF52374">
    <property type="entry name" value="Nucleotidylyl transferase"/>
    <property type="match status" value="1"/>
</dbReference>
<dbReference type="Gene3D" id="3.40.50.620">
    <property type="entry name" value="HUPs"/>
    <property type="match status" value="1"/>
</dbReference>
<dbReference type="InterPro" id="IPR005248">
    <property type="entry name" value="NadD/NMNAT"/>
</dbReference>
<dbReference type="InterPro" id="IPR004821">
    <property type="entry name" value="Cyt_trans-like"/>
</dbReference>
<evidence type="ECO:0000256" key="8">
    <source>
        <dbReference type="ARBA" id="ARBA00022840"/>
    </source>
</evidence>
<dbReference type="InterPro" id="IPR014729">
    <property type="entry name" value="Rossmann-like_a/b/a_fold"/>
</dbReference>
<dbReference type="NCBIfam" id="TIGR00125">
    <property type="entry name" value="cyt_tran_rel"/>
    <property type="match status" value="1"/>
</dbReference>
<evidence type="ECO:0000259" key="12">
    <source>
        <dbReference type="Pfam" id="PF01467"/>
    </source>
</evidence>
<evidence type="ECO:0000256" key="4">
    <source>
        <dbReference type="ARBA" id="ARBA00022642"/>
    </source>
</evidence>
<dbReference type="Proteomes" id="UP001225596">
    <property type="component" value="Unassembled WGS sequence"/>
</dbReference>
<dbReference type="Pfam" id="PF01467">
    <property type="entry name" value="CTP_transf_like"/>
    <property type="match status" value="1"/>
</dbReference>
<keyword evidence="6 11" id="KW-0548">Nucleotidyltransferase</keyword>
<dbReference type="HAMAP" id="MF_00244">
    <property type="entry name" value="NaMN_adenylyltr"/>
    <property type="match status" value="1"/>
</dbReference>
<proteinExistence type="inferred from homology"/>
<evidence type="ECO:0000256" key="1">
    <source>
        <dbReference type="ARBA" id="ARBA00002324"/>
    </source>
</evidence>
<dbReference type="PANTHER" id="PTHR39321">
    <property type="entry name" value="NICOTINATE-NUCLEOTIDE ADENYLYLTRANSFERASE-RELATED"/>
    <property type="match status" value="1"/>
</dbReference>